<dbReference type="RefSeq" id="WP_055634801.1">
    <property type="nucleotide sequence ID" value="NZ_KQ948764.1"/>
</dbReference>
<feature type="region of interest" description="Disordered" evidence="1">
    <location>
        <begin position="148"/>
        <end position="167"/>
    </location>
</feature>
<evidence type="ECO:0000256" key="1">
    <source>
        <dbReference type="SAM" id="MobiDB-lite"/>
    </source>
</evidence>
<evidence type="ECO:0000313" key="3">
    <source>
        <dbReference type="Proteomes" id="UP000052982"/>
    </source>
</evidence>
<dbReference type="OrthoDB" id="3987487at2"/>
<gene>
    <name evidence="2" type="ORF">AQJ64_05365</name>
</gene>
<evidence type="ECO:0000313" key="2">
    <source>
        <dbReference type="EMBL" id="KUN86737.1"/>
    </source>
</evidence>
<dbReference type="Proteomes" id="UP000052982">
    <property type="component" value="Unassembled WGS sequence"/>
</dbReference>
<reference evidence="2 3" key="1">
    <citation type="submission" date="2015-10" db="EMBL/GenBank/DDBJ databases">
        <title>Draft genome sequence of Streptomyces griseoruber DSM 40281, type strain for the species Streptomyces griseoruber.</title>
        <authorList>
            <person name="Ruckert C."/>
            <person name="Winkler A."/>
            <person name="Kalinowski J."/>
            <person name="Kampfer P."/>
            <person name="Glaeser S."/>
        </authorList>
    </citation>
    <scope>NUCLEOTIDE SEQUENCE [LARGE SCALE GENOMIC DNA]</scope>
    <source>
        <strain evidence="2 3">DSM 40281</strain>
    </source>
</reference>
<dbReference type="EMBL" id="LMWW01000008">
    <property type="protein sequence ID" value="KUN86737.1"/>
    <property type="molecule type" value="Genomic_DNA"/>
</dbReference>
<organism evidence="2 3">
    <name type="scientific">Streptomyces griseoruber</name>
    <dbReference type="NCBI Taxonomy" id="1943"/>
    <lineage>
        <taxon>Bacteria</taxon>
        <taxon>Bacillati</taxon>
        <taxon>Actinomycetota</taxon>
        <taxon>Actinomycetes</taxon>
        <taxon>Kitasatosporales</taxon>
        <taxon>Streptomycetaceae</taxon>
        <taxon>Streptomyces</taxon>
    </lineage>
</organism>
<name>A0A101T6H2_9ACTN</name>
<dbReference type="AlphaFoldDB" id="A0A101T6H2"/>
<protein>
    <submittedName>
        <fullName evidence="2">Uncharacterized protein</fullName>
    </submittedName>
</protein>
<comment type="caution">
    <text evidence="2">The sequence shown here is derived from an EMBL/GenBank/DDBJ whole genome shotgun (WGS) entry which is preliminary data.</text>
</comment>
<sequence>MHFRRNWLVRRAYDNTPAGGSASLQEFAGDEHWWFAGTGVTWDEVFAAVDFLEAENLLAVERIPGRIGVRPTPLCIEFALSRMTLRTFMSTQQPHSSSVTNHFGSIVVQGNATGNNLATGGGNTQTVNQGVDGDALASLVAQLRQIAWSSPRRTPRSSPRRSTPLRA</sequence>
<accession>A0A101T6H2</accession>
<proteinExistence type="predicted"/>
<keyword evidence="3" id="KW-1185">Reference proteome</keyword>